<evidence type="ECO:0000256" key="4">
    <source>
        <dbReference type="ARBA" id="ARBA00023125"/>
    </source>
</evidence>
<proteinExistence type="predicted"/>
<keyword evidence="9" id="KW-1185">Reference proteome</keyword>
<reference evidence="8" key="1">
    <citation type="submission" date="2023-05" db="EMBL/GenBank/DDBJ databases">
        <title>Nepenthes gracilis genome sequencing.</title>
        <authorList>
            <person name="Fukushima K."/>
        </authorList>
    </citation>
    <scope>NUCLEOTIDE SEQUENCE</scope>
    <source>
        <strain evidence="8">SING2019-196</strain>
    </source>
</reference>
<comment type="subcellular location">
    <subcellularLocation>
        <location evidence="1">Nucleus</location>
    </subcellularLocation>
</comment>
<dbReference type="PRINTS" id="PR00367">
    <property type="entry name" value="ETHRSPELEMNT"/>
</dbReference>
<evidence type="ECO:0000256" key="5">
    <source>
        <dbReference type="ARBA" id="ARBA00023163"/>
    </source>
</evidence>
<dbReference type="CDD" id="cd00018">
    <property type="entry name" value="AP2"/>
    <property type="match status" value="1"/>
</dbReference>
<dbReference type="GO" id="GO:0003677">
    <property type="term" value="F:DNA binding"/>
    <property type="evidence" value="ECO:0007669"/>
    <property type="project" value="UniProtKB-KW"/>
</dbReference>
<dbReference type="FunFam" id="3.30.730.10:FF:000001">
    <property type="entry name" value="Ethylene-responsive transcription factor 2"/>
    <property type="match status" value="1"/>
</dbReference>
<evidence type="ECO:0000256" key="3">
    <source>
        <dbReference type="ARBA" id="ARBA00023015"/>
    </source>
</evidence>
<evidence type="ECO:0000259" key="7">
    <source>
        <dbReference type="PROSITE" id="PS51032"/>
    </source>
</evidence>
<keyword evidence="3" id="KW-0805">Transcription regulation</keyword>
<keyword evidence="4" id="KW-0238">DNA-binding</keyword>
<accession>A0AAD3S6K9</accession>
<evidence type="ECO:0000313" key="9">
    <source>
        <dbReference type="Proteomes" id="UP001279734"/>
    </source>
</evidence>
<dbReference type="Pfam" id="PF00847">
    <property type="entry name" value="AP2"/>
    <property type="match status" value="1"/>
</dbReference>
<dbReference type="EMBL" id="BSYO01000005">
    <property type="protein sequence ID" value="GMH05463.1"/>
    <property type="molecule type" value="Genomic_DNA"/>
</dbReference>
<keyword evidence="5" id="KW-0804">Transcription</keyword>
<dbReference type="SUPFAM" id="SSF54171">
    <property type="entry name" value="DNA-binding domain"/>
    <property type="match status" value="1"/>
</dbReference>
<evidence type="ECO:0000256" key="1">
    <source>
        <dbReference type="ARBA" id="ARBA00004123"/>
    </source>
</evidence>
<keyword evidence="2" id="KW-0936">Ethylene signaling pathway</keyword>
<name>A0AAD3S6K9_NEPGR</name>
<dbReference type="GO" id="GO:0005634">
    <property type="term" value="C:nucleus"/>
    <property type="evidence" value="ECO:0007669"/>
    <property type="project" value="UniProtKB-SubCell"/>
</dbReference>
<evidence type="ECO:0000256" key="6">
    <source>
        <dbReference type="ARBA" id="ARBA00023242"/>
    </source>
</evidence>
<dbReference type="PANTHER" id="PTHR31677:SF228">
    <property type="entry name" value="ETHYLENE-RESPONSIVE TRANSCRIPTION FACTOR 10-RELATED"/>
    <property type="match status" value="1"/>
</dbReference>
<dbReference type="PROSITE" id="PS51032">
    <property type="entry name" value="AP2_ERF"/>
    <property type="match status" value="1"/>
</dbReference>
<dbReference type="InterPro" id="IPR036955">
    <property type="entry name" value="AP2/ERF_dom_sf"/>
</dbReference>
<dbReference type="InterPro" id="IPR001471">
    <property type="entry name" value="AP2/ERF_dom"/>
</dbReference>
<dbReference type="InterPro" id="IPR016177">
    <property type="entry name" value="DNA-bd_dom_sf"/>
</dbReference>
<dbReference type="Proteomes" id="UP001279734">
    <property type="component" value="Unassembled WGS sequence"/>
</dbReference>
<dbReference type="AlphaFoldDB" id="A0AAD3S6K9"/>
<dbReference type="Gene3D" id="3.30.730.10">
    <property type="entry name" value="AP2/ERF domain"/>
    <property type="match status" value="1"/>
</dbReference>
<organism evidence="8 9">
    <name type="scientific">Nepenthes gracilis</name>
    <name type="common">Slender pitcher plant</name>
    <dbReference type="NCBI Taxonomy" id="150966"/>
    <lineage>
        <taxon>Eukaryota</taxon>
        <taxon>Viridiplantae</taxon>
        <taxon>Streptophyta</taxon>
        <taxon>Embryophyta</taxon>
        <taxon>Tracheophyta</taxon>
        <taxon>Spermatophyta</taxon>
        <taxon>Magnoliopsida</taxon>
        <taxon>eudicotyledons</taxon>
        <taxon>Gunneridae</taxon>
        <taxon>Pentapetalae</taxon>
        <taxon>Caryophyllales</taxon>
        <taxon>Nepenthaceae</taxon>
        <taxon>Nepenthes</taxon>
    </lineage>
</organism>
<dbReference type="PANTHER" id="PTHR31677">
    <property type="entry name" value="AP2 DOMAIN CLASS TRANSCRIPTION FACTOR"/>
    <property type="match status" value="1"/>
</dbReference>
<evidence type="ECO:0000256" key="2">
    <source>
        <dbReference type="ARBA" id="ARBA00022745"/>
    </source>
</evidence>
<dbReference type="SMART" id="SM00380">
    <property type="entry name" value="AP2"/>
    <property type="match status" value="1"/>
</dbReference>
<feature type="domain" description="AP2/ERF" evidence="7">
    <location>
        <begin position="20"/>
        <end position="77"/>
    </location>
</feature>
<evidence type="ECO:0000313" key="8">
    <source>
        <dbReference type="EMBL" id="GMH05463.1"/>
    </source>
</evidence>
<sequence length="249" mass="27326">MARKDKTVAGGAGLIVKDVQFRGVRKRPWGRYAAEIRNPIKRSRVWLGTFDTAEAAARAYDAAAREFRGAKAKTNFPSPSENSDVKSTLINGKCLHVNVNSNNRSLSQSSTVESSGRKKFSPMALMADFRHPDLNISGCIGGFGLSSTFPFQHHQQERVIQGVFAGLAPAENQLSYLDAMTRFQLPQPKQTTLPKLKFDLSSRDFPAPAAGRVHSESDSSSVVDLNHDLNSSHRVLDFDLNESPLPDLA</sequence>
<dbReference type="GO" id="GO:0009873">
    <property type="term" value="P:ethylene-activated signaling pathway"/>
    <property type="evidence" value="ECO:0007669"/>
    <property type="project" value="UniProtKB-KW"/>
</dbReference>
<gene>
    <name evidence="8" type="ORF">Nepgr_007303</name>
</gene>
<keyword evidence="6" id="KW-0539">Nucleus</keyword>
<comment type="caution">
    <text evidence="8">The sequence shown here is derived from an EMBL/GenBank/DDBJ whole genome shotgun (WGS) entry which is preliminary data.</text>
</comment>
<dbReference type="GO" id="GO:0003700">
    <property type="term" value="F:DNA-binding transcription factor activity"/>
    <property type="evidence" value="ECO:0007669"/>
    <property type="project" value="InterPro"/>
</dbReference>
<protein>
    <recommendedName>
        <fullName evidence="7">AP2/ERF domain-containing protein</fullName>
    </recommendedName>
</protein>